<dbReference type="Gene3D" id="3.40.50.360">
    <property type="match status" value="1"/>
</dbReference>
<proteinExistence type="inferred from homology"/>
<evidence type="ECO:0000256" key="4">
    <source>
        <dbReference type="ARBA" id="ARBA00022643"/>
    </source>
</evidence>
<dbReference type="Proteomes" id="UP000294980">
    <property type="component" value="Unassembled WGS sequence"/>
</dbReference>
<dbReference type="NCBIfam" id="TIGR01755">
    <property type="entry name" value="flav_wrbA"/>
    <property type="match status" value="1"/>
</dbReference>
<comment type="similarity">
    <text evidence="2">Belongs to the WrbA family.</text>
</comment>
<dbReference type="GO" id="GO:0003955">
    <property type="term" value="F:NAD(P)H dehydrogenase (quinone) activity"/>
    <property type="evidence" value="ECO:0007669"/>
    <property type="project" value="InterPro"/>
</dbReference>
<dbReference type="Pfam" id="PF03358">
    <property type="entry name" value="FMN_red"/>
    <property type="match status" value="1"/>
</dbReference>
<evidence type="ECO:0000259" key="6">
    <source>
        <dbReference type="PROSITE" id="PS50902"/>
    </source>
</evidence>
<protein>
    <submittedName>
        <fullName evidence="7">NAD(P)H dehydrogenase (Quinone)</fullName>
    </submittedName>
</protein>
<dbReference type="InterPro" id="IPR008254">
    <property type="entry name" value="Flavodoxin/NO_synth"/>
</dbReference>
<evidence type="ECO:0000256" key="5">
    <source>
        <dbReference type="SAM" id="MobiDB-lite"/>
    </source>
</evidence>
<evidence type="ECO:0000256" key="3">
    <source>
        <dbReference type="ARBA" id="ARBA00022630"/>
    </source>
</evidence>
<name>A0A4R2KT65_9GAMM</name>
<comment type="cofactor">
    <cofactor evidence="1">
        <name>FMN</name>
        <dbReference type="ChEBI" id="CHEBI:58210"/>
    </cofactor>
</comment>
<dbReference type="PANTHER" id="PTHR30546">
    <property type="entry name" value="FLAVODOXIN-RELATED PROTEIN WRBA-RELATED"/>
    <property type="match status" value="1"/>
</dbReference>
<evidence type="ECO:0000256" key="1">
    <source>
        <dbReference type="ARBA" id="ARBA00001917"/>
    </source>
</evidence>
<evidence type="ECO:0000313" key="7">
    <source>
        <dbReference type="EMBL" id="TCO75947.1"/>
    </source>
</evidence>
<dbReference type="GO" id="GO:0010181">
    <property type="term" value="F:FMN binding"/>
    <property type="evidence" value="ECO:0007669"/>
    <property type="project" value="InterPro"/>
</dbReference>
<sequence length="255" mass="26785">MPLCYNAALEYGESNDRHHANPQSRRKLPRSRCEQRIPGTRPGTAVVTPGRPYVLVVYYSASGATARMAEEVARGVQGVAGIDARLRTVPGVSAETAQVAADIPDAGPMYCELDDLRQCSGLVLGSPTRFGNMAAPMKYFIDGTSELWLSGALVDKPAGVFTSTSSLHGGQESTLLSMQLPLLHHGMLLAGLSYGEPGLTRTRGGGTPYGASHHAGPRNDRALDADELGLCKALGARVARLSLALDTSRAVGGTA</sequence>
<dbReference type="FunFam" id="3.40.50.360:FF:000001">
    <property type="entry name" value="NAD(P)H dehydrogenase (Quinone) FQR1-like"/>
    <property type="match status" value="1"/>
</dbReference>
<comment type="caution">
    <text evidence="7">The sequence shown here is derived from an EMBL/GenBank/DDBJ whole genome shotgun (WGS) entry which is preliminary data.</text>
</comment>
<dbReference type="SUPFAM" id="SSF52218">
    <property type="entry name" value="Flavoproteins"/>
    <property type="match status" value="1"/>
</dbReference>
<dbReference type="NCBIfam" id="NF002999">
    <property type="entry name" value="PRK03767.1"/>
    <property type="match status" value="1"/>
</dbReference>
<keyword evidence="8" id="KW-1185">Reference proteome</keyword>
<dbReference type="EMBL" id="SLWX01000006">
    <property type="protein sequence ID" value="TCO75947.1"/>
    <property type="molecule type" value="Genomic_DNA"/>
</dbReference>
<keyword evidence="3" id="KW-0285">Flavoprotein</keyword>
<feature type="region of interest" description="Disordered" evidence="5">
    <location>
        <begin position="15"/>
        <end position="41"/>
    </location>
</feature>
<organism evidence="7 8">
    <name type="scientific">Chromatocurvus halotolerans</name>
    <dbReference type="NCBI Taxonomy" id="1132028"/>
    <lineage>
        <taxon>Bacteria</taxon>
        <taxon>Pseudomonadati</taxon>
        <taxon>Pseudomonadota</taxon>
        <taxon>Gammaproteobacteria</taxon>
        <taxon>Cellvibrionales</taxon>
        <taxon>Halieaceae</taxon>
        <taxon>Chromatocurvus</taxon>
    </lineage>
</organism>
<dbReference type="GO" id="GO:0016020">
    <property type="term" value="C:membrane"/>
    <property type="evidence" value="ECO:0007669"/>
    <property type="project" value="TreeGrafter"/>
</dbReference>
<dbReference type="InterPro" id="IPR001226">
    <property type="entry name" value="Flavodoxin_CS"/>
</dbReference>
<feature type="domain" description="Flavodoxin-like" evidence="6">
    <location>
        <begin position="54"/>
        <end position="239"/>
    </location>
</feature>
<dbReference type="InterPro" id="IPR029039">
    <property type="entry name" value="Flavoprotein-like_sf"/>
</dbReference>
<evidence type="ECO:0000313" key="8">
    <source>
        <dbReference type="Proteomes" id="UP000294980"/>
    </source>
</evidence>
<accession>A0A4R2KT65</accession>
<keyword evidence="4" id="KW-0288">FMN</keyword>
<dbReference type="InterPro" id="IPR005025">
    <property type="entry name" value="FMN_Rdtase-like_dom"/>
</dbReference>
<dbReference type="OrthoDB" id="9801479at2"/>
<evidence type="ECO:0000256" key="2">
    <source>
        <dbReference type="ARBA" id="ARBA00006961"/>
    </source>
</evidence>
<reference evidence="7 8" key="1">
    <citation type="submission" date="2019-03" db="EMBL/GenBank/DDBJ databases">
        <title>Genomic Encyclopedia of Type Strains, Phase IV (KMG-IV): sequencing the most valuable type-strain genomes for metagenomic binning, comparative biology and taxonomic classification.</title>
        <authorList>
            <person name="Goeker M."/>
        </authorList>
    </citation>
    <scope>NUCLEOTIDE SEQUENCE [LARGE SCALE GENOMIC DNA]</scope>
    <source>
        <strain evidence="7 8">DSM 23344</strain>
    </source>
</reference>
<gene>
    <name evidence="7" type="ORF">EV688_106138</name>
</gene>
<dbReference type="GO" id="GO:0009055">
    <property type="term" value="F:electron transfer activity"/>
    <property type="evidence" value="ECO:0007669"/>
    <property type="project" value="InterPro"/>
</dbReference>
<dbReference type="AlphaFoldDB" id="A0A4R2KT65"/>
<dbReference type="InterPro" id="IPR010089">
    <property type="entry name" value="Flavoprotein_WrbA-like"/>
</dbReference>
<dbReference type="PROSITE" id="PS50902">
    <property type="entry name" value="FLAVODOXIN_LIKE"/>
    <property type="match status" value="1"/>
</dbReference>
<dbReference type="PANTHER" id="PTHR30546:SF23">
    <property type="entry name" value="FLAVOPROTEIN-LIKE PROTEIN YCP4-RELATED"/>
    <property type="match status" value="1"/>
</dbReference>
<dbReference type="PROSITE" id="PS00201">
    <property type="entry name" value="FLAVODOXIN"/>
    <property type="match status" value="1"/>
</dbReference>